<gene>
    <name evidence="2" type="ORF">OB919_13230</name>
</gene>
<evidence type="ECO:0000313" key="3">
    <source>
        <dbReference type="Proteomes" id="UP001321047"/>
    </source>
</evidence>
<dbReference type="SUPFAM" id="SSF46785">
    <property type="entry name" value="Winged helix' DNA-binding domain"/>
    <property type="match status" value="1"/>
</dbReference>
<dbReference type="InterPro" id="IPR036390">
    <property type="entry name" value="WH_DNA-bd_sf"/>
</dbReference>
<dbReference type="RefSeq" id="WP_342809253.1">
    <property type="nucleotide sequence ID" value="NZ_JAOPJZ010000011.1"/>
</dbReference>
<dbReference type="AlphaFoldDB" id="A0AAP2Z910"/>
<evidence type="ECO:0000313" key="2">
    <source>
        <dbReference type="EMBL" id="MCU4752927.1"/>
    </source>
</evidence>
<name>A0AAP2Z910_9EURY</name>
<organism evidence="2 3">
    <name type="scientific">Natronosalvus hydrolyticus</name>
    <dbReference type="NCBI Taxonomy" id="2979988"/>
    <lineage>
        <taxon>Archaea</taxon>
        <taxon>Methanobacteriati</taxon>
        <taxon>Methanobacteriota</taxon>
        <taxon>Stenosarchaea group</taxon>
        <taxon>Halobacteria</taxon>
        <taxon>Halobacteriales</taxon>
        <taxon>Natrialbaceae</taxon>
        <taxon>Natronosalvus</taxon>
    </lineage>
</organism>
<proteinExistence type="predicted"/>
<protein>
    <submittedName>
        <fullName evidence="2">Uncharacterized protein</fullName>
    </submittedName>
</protein>
<dbReference type="Proteomes" id="UP001321047">
    <property type="component" value="Unassembled WGS sequence"/>
</dbReference>
<evidence type="ECO:0000256" key="1">
    <source>
        <dbReference type="SAM" id="MobiDB-lite"/>
    </source>
</evidence>
<dbReference type="InterPro" id="IPR036388">
    <property type="entry name" value="WH-like_DNA-bd_sf"/>
</dbReference>
<feature type="region of interest" description="Disordered" evidence="1">
    <location>
        <begin position="260"/>
        <end position="286"/>
    </location>
</feature>
<dbReference type="Gene3D" id="1.10.10.10">
    <property type="entry name" value="Winged helix-like DNA-binding domain superfamily/Winged helix DNA-binding domain"/>
    <property type="match status" value="1"/>
</dbReference>
<comment type="caution">
    <text evidence="2">The sequence shown here is derived from an EMBL/GenBank/DDBJ whole genome shotgun (WGS) entry which is preliminary data.</text>
</comment>
<sequence length="286" mass="31326">MSSNTLDELGRTILETAVDDPVTTADLGSSLEAPRDAVNDRLEQLVDNGLLRPTDGDAYELTENGARLLEASPAEAGDNRIDTPDRVEAAIETLSLRPDEAAAVRNAFSFLRYWGEATTAEIVDGVYTETPAEYESADRWWEKCVEERLGGLPDVHPPPNDGSVPERWRYDGELTVDIPDDEDGRAVTDPSTSSFGSVRHGIESLDLSPAERTAARVAFAVLFERQRATMATILEETSEAHPTELDSSDEWADRLEQTFDSLPGIERTGEADRALEWAYSPSAATP</sequence>
<accession>A0AAP2Z910</accession>
<keyword evidence="3" id="KW-1185">Reference proteome</keyword>
<dbReference type="EMBL" id="JAOPJZ010000011">
    <property type="protein sequence ID" value="MCU4752927.1"/>
    <property type="molecule type" value="Genomic_DNA"/>
</dbReference>
<reference evidence="2 3" key="1">
    <citation type="submission" date="2022-09" db="EMBL/GenBank/DDBJ databases">
        <title>Enrichment on poylsaccharides allowed isolation of novel metabolic and taxonomic groups of Haloarchaea.</title>
        <authorList>
            <person name="Sorokin D.Y."/>
            <person name="Elcheninov A.G."/>
            <person name="Khizhniak T.V."/>
            <person name="Kolganova T.V."/>
            <person name="Kublanov I.V."/>
        </authorList>
    </citation>
    <scope>NUCLEOTIDE SEQUENCE [LARGE SCALE GENOMIC DNA]</scope>
    <source>
        <strain evidence="2 3">AArc-curdl1</strain>
    </source>
</reference>